<feature type="non-terminal residue" evidence="1">
    <location>
        <position position="1"/>
    </location>
</feature>
<name>A0A699U0H7_TANCI</name>
<comment type="caution">
    <text evidence="1">The sequence shown here is derived from an EMBL/GenBank/DDBJ whole genome shotgun (WGS) entry which is preliminary data.</text>
</comment>
<dbReference type="EMBL" id="BKCJ011288613">
    <property type="protein sequence ID" value="GFD15740.1"/>
    <property type="molecule type" value="Genomic_DNA"/>
</dbReference>
<reference evidence="1" key="1">
    <citation type="journal article" date="2019" name="Sci. Rep.">
        <title>Draft genome of Tanacetum cinerariifolium, the natural source of mosquito coil.</title>
        <authorList>
            <person name="Yamashiro T."/>
            <person name="Shiraishi A."/>
            <person name="Satake H."/>
            <person name="Nakayama K."/>
        </authorList>
    </citation>
    <scope>NUCLEOTIDE SEQUENCE</scope>
</reference>
<dbReference type="AlphaFoldDB" id="A0A699U0H7"/>
<evidence type="ECO:0000313" key="1">
    <source>
        <dbReference type="EMBL" id="GFD15740.1"/>
    </source>
</evidence>
<gene>
    <name evidence="1" type="ORF">Tci_887709</name>
</gene>
<protein>
    <submittedName>
        <fullName evidence="1">Uncharacterized protein</fullName>
    </submittedName>
</protein>
<accession>A0A699U0H7</accession>
<sequence length="88" mass="9885">ALTQKVFANMRRVRKGFSRVETPLFAGMLTAREIAEERIAEEQVQADDAIAAAVQETVVEDAEIYHLDLDHPSKVLSMQKDDSKVQEV</sequence>
<feature type="non-terminal residue" evidence="1">
    <location>
        <position position="88"/>
    </location>
</feature>
<proteinExistence type="predicted"/>
<organism evidence="1">
    <name type="scientific">Tanacetum cinerariifolium</name>
    <name type="common">Dalmatian daisy</name>
    <name type="synonym">Chrysanthemum cinerariifolium</name>
    <dbReference type="NCBI Taxonomy" id="118510"/>
    <lineage>
        <taxon>Eukaryota</taxon>
        <taxon>Viridiplantae</taxon>
        <taxon>Streptophyta</taxon>
        <taxon>Embryophyta</taxon>
        <taxon>Tracheophyta</taxon>
        <taxon>Spermatophyta</taxon>
        <taxon>Magnoliopsida</taxon>
        <taxon>eudicotyledons</taxon>
        <taxon>Gunneridae</taxon>
        <taxon>Pentapetalae</taxon>
        <taxon>asterids</taxon>
        <taxon>campanulids</taxon>
        <taxon>Asterales</taxon>
        <taxon>Asteraceae</taxon>
        <taxon>Asteroideae</taxon>
        <taxon>Anthemideae</taxon>
        <taxon>Anthemidinae</taxon>
        <taxon>Tanacetum</taxon>
    </lineage>
</organism>